<feature type="domain" description="Beta-lactamase-related" evidence="2">
    <location>
        <begin position="78"/>
        <end position="452"/>
    </location>
</feature>
<dbReference type="PANTHER" id="PTHR43283:SF3">
    <property type="entry name" value="BETA-LACTAMASE FAMILY PROTEIN (AFU_ORTHOLOGUE AFUA_5G07500)"/>
    <property type="match status" value="1"/>
</dbReference>
<reference evidence="3" key="1">
    <citation type="submission" date="2020-04" db="EMBL/GenBank/DDBJ databases">
        <title>Analysis of mating type loci in Filobasidium floriforme.</title>
        <authorList>
            <person name="Nowrousian M."/>
        </authorList>
    </citation>
    <scope>NUCLEOTIDE SEQUENCE</scope>
    <source>
        <strain evidence="3">CBS 6242</strain>
    </source>
</reference>
<dbReference type="InterPro" id="IPR050789">
    <property type="entry name" value="Diverse_Enzym_Activities"/>
</dbReference>
<dbReference type="EMBL" id="JABELV010000209">
    <property type="protein sequence ID" value="KAG7528078.1"/>
    <property type="molecule type" value="Genomic_DNA"/>
</dbReference>
<keyword evidence="4" id="KW-1185">Reference proteome</keyword>
<feature type="compositionally biased region" description="Basic and acidic residues" evidence="1">
    <location>
        <begin position="404"/>
        <end position="415"/>
    </location>
</feature>
<evidence type="ECO:0000256" key="1">
    <source>
        <dbReference type="SAM" id="MobiDB-lite"/>
    </source>
</evidence>
<evidence type="ECO:0000313" key="4">
    <source>
        <dbReference type="Proteomes" id="UP000812966"/>
    </source>
</evidence>
<dbReference type="SUPFAM" id="SSF56601">
    <property type="entry name" value="beta-lactamase/transpeptidase-like"/>
    <property type="match status" value="1"/>
</dbReference>
<dbReference type="InterPro" id="IPR001466">
    <property type="entry name" value="Beta-lactam-related"/>
</dbReference>
<organism evidence="3 4">
    <name type="scientific">Filobasidium floriforme</name>
    <dbReference type="NCBI Taxonomy" id="5210"/>
    <lineage>
        <taxon>Eukaryota</taxon>
        <taxon>Fungi</taxon>
        <taxon>Dikarya</taxon>
        <taxon>Basidiomycota</taxon>
        <taxon>Agaricomycotina</taxon>
        <taxon>Tremellomycetes</taxon>
        <taxon>Filobasidiales</taxon>
        <taxon>Filobasidiaceae</taxon>
        <taxon>Filobasidium</taxon>
    </lineage>
</organism>
<dbReference type="AlphaFoldDB" id="A0A8K0JG97"/>
<dbReference type="Pfam" id="PF00144">
    <property type="entry name" value="Beta-lactamase"/>
    <property type="match status" value="1"/>
</dbReference>
<dbReference type="PANTHER" id="PTHR43283">
    <property type="entry name" value="BETA-LACTAMASE-RELATED"/>
    <property type="match status" value="1"/>
</dbReference>
<comment type="caution">
    <text evidence="3">The sequence shown here is derived from an EMBL/GenBank/DDBJ whole genome shotgun (WGS) entry which is preliminary data.</text>
</comment>
<sequence length="479" mass="52966">MPTLSEPQKTYLQDLLTTLGESHAAQCLTISNASGPIFDGRAGWFDPLRQNEGHDEGGIGRKLFYILALNSERTPGYLQLIDRGILSLSTPLAPYSPSFARATSRVLTGFSSSSSPASNTSPEGRSEGPQPVFEDSKTPVTLGMMLNQTSGFGQEMSPKVRAWKDWTKEGRGWVNSCKIENLINTPLTEQPGTRWQYGNSAEWLALILPDILRAHGLLPQNLSDEGDLPLKKFATEEYLQENVLKPLGMVNTTYYPFGDKKKRFEGRLMPLRWYNEEKGGYEELVGQCDLLKLPRSREEIEYPAGGGGIYSTTTDYSKLLTHLLKCYQIATQTSSSSEYPSDAILSPSSVISLFTPTLPTEKSREDIAASLNARPMYDPPAPEHVLQPGEYDWSTGMGMFITRPDAKDGWGEGRRRGGVGRRSGSVGWSGAAGTEYWIDPRAGITVVYTTQMLLPFTTPTLHAKRTLEKAIYDVLEGRV</sequence>
<dbReference type="Gene3D" id="3.40.710.10">
    <property type="entry name" value="DD-peptidase/beta-lactamase superfamily"/>
    <property type="match status" value="1"/>
</dbReference>
<dbReference type="InterPro" id="IPR012338">
    <property type="entry name" value="Beta-lactam/transpept-like"/>
</dbReference>
<evidence type="ECO:0000313" key="3">
    <source>
        <dbReference type="EMBL" id="KAG7528078.1"/>
    </source>
</evidence>
<dbReference type="Proteomes" id="UP000812966">
    <property type="component" value="Unassembled WGS sequence"/>
</dbReference>
<proteinExistence type="predicted"/>
<gene>
    <name evidence="3" type="ORF">FFLO_06431</name>
</gene>
<protein>
    <recommendedName>
        <fullName evidence="2">Beta-lactamase-related domain-containing protein</fullName>
    </recommendedName>
</protein>
<feature type="region of interest" description="Disordered" evidence="1">
    <location>
        <begin position="110"/>
        <end position="137"/>
    </location>
</feature>
<evidence type="ECO:0000259" key="2">
    <source>
        <dbReference type="Pfam" id="PF00144"/>
    </source>
</evidence>
<accession>A0A8K0JG97</accession>
<feature type="compositionally biased region" description="Low complexity" evidence="1">
    <location>
        <begin position="111"/>
        <end position="121"/>
    </location>
</feature>
<feature type="region of interest" description="Disordered" evidence="1">
    <location>
        <begin position="404"/>
        <end position="425"/>
    </location>
</feature>
<name>A0A8K0JG97_9TREE</name>